<dbReference type="GO" id="GO:0008270">
    <property type="term" value="F:zinc ion binding"/>
    <property type="evidence" value="ECO:0007669"/>
    <property type="project" value="UniProtKB-KW"/>
</dbReference>
<evidence type="ECO:0000259" key="15">
    <source>
        <dbReference type="PROSITE" id="PS51217"/>
    </source>
</evidence>
<evidence type="ECO:0000313" key="17">
    <source>
        <dbReference type="Proteomes" id="UP000789595"/>
    </source>
</evidence>
<feature type="binding site" evidence="11">
    <location>
        <begin position="73"/>
        <end position="80"/>
    </location>
    <ligand>
        <name>ATP</name>
        <dbReference type="ChEBI" id="CHEBI:30616"/>
    </ligand>
</feature>
<dbReference type="InterPro" id="IPR000212">
    <property type="entry name" value="DNA_helicase_UvrD/REP"/>
</dbReference>
<dbReference type="EC" id="5.6.2.4" evidence="8"/>
<feature type="region of interest" description="Disordered" evidence="12">
    <location>
        <begin position="736"/>
        <end position="755"/>
    </location>
</feature>
<gene>
    <name evidence="16" type="ORF">PECAL_1P16620</name>
</gene>
<organism evidence="16 17">
    <name type="scientific">Pelagomonas calceolata</name>
    <dbReference type="NCBI Taxonomy" id="35677"/>
    <lineage>
        <taxon>Eukaryota</taxon>
        <taxon>Sar</taxon>
        <taxon>Stramenopiles</taxon>
        <taxon>Ochrophyta</taxon>
        <taxon>Pelagophyceae</taxon>
        <taxon>Pelagomonadales</taxon>
        <taxon>Pelagomonadaceae</taxon>
        <taxon>Pelagomonas</taxon>
    </lineage>
</organism>
<dbReference type="Pfam" id="PF13361">
    <property type="entry name" value="UvrD_C"/>
    <property type="match status" value="1"/>
</dbReference>
<feature type="compositionally biased region" description="Basic residues" evidence="12">
    <location>
        <begin position="1"/>
        <end position="10"/>
    </location>
</feature>
<dbReference type="GO" id="GO:0016787">
    <property type="term" value="F:hydrolase activity"/>
    <property type="evidence" value="ECO:0007669"/>
    <property type="project" value="UniProtKB-UniRule"/>
</dbReference>
<evidence type="ECO:0000256" key="4">
    <source>
        <dbReference type="ARBA" id="ARBA00022806"/>
    </source>
</evidence>
<feature type="region of interest" description="Disordered" evidence="12">
    <location>
        <begin position="1216"/>
        <end position="1339"/>
    </location>
</feature>
<evidence type="ECO:0000256" key="3">
    <source>
        <dbReference type="ARBA" id="ARBA00022801"/>
    </source>
</evidence>
<feature type="compositionally biased region" description="Pro residues" evidence="12">
    <location>
        <begin position="1306"/>
        <end position="1328"/>
    </location>
</feature>
<keyword evidence="4 11" id="KW-0347">Helicase</keyword>
<feature type="region of interest" description="Disordered" evidence="12">
    <location>
        <begin position="948"/>
        <end position="1049"/>
    </location>
</feature>
<feature type="compositionally biased region" description="Low complexity" evidence="12">
    <location>
        <begin position="1029"/>
        <end position="1041"/>
    </location>
</feature>
<dbReference type="GO" id="GO:0005524">
    <property type="term" value="F:ATP binding"/>
    <property type="evidence" value="ECO:0007669"/>
    <property type="project" value="UniProtKB-UniRule"/>
</dbReference>
<evidence type="ECO:0000256" key="5">
    <source>
        <dbReference type="ARBA" id="ARBA00022840"/>
    </source>
</evidence>
<keyword evidence="10" id="KW-0863">Zinc-finger</keyword>
<evidence type="ECO:0000256" key="11">
    <source>
        <dbReference type="PROSITE-ProRule" id="PRU00560"/>
    </source>
</evidence>
<dbReference type="Pfam" id="PF13639">
    <property type="entry name" value="zf-RING_2"/>
    <property type="match status" value="1"/>
</dbReference>
<evidence type="ECO:0000256" key="1">
    <source>
        <dbReference type="ARBA" id="ARBA00009922"/>
    </source>
</evidence>
<feature type="compositionally biased region" description="Pro residues" evidence="12">
    <location>
        <begin position="707"/>
        <end position="725"/>
    </location>
</feature>
<dbReference type="Gene3D" id="1.10.10.160">
    <property type="match status" value="1"/>
</dbReference>
<feature type="compositionally biased region" description="Acidic residues" evidence="12">
    <location>
        <begin position="1330"/>
        <end position="1339"/>
    </location>
</feature>
<keyword evidence="3 11" id="KW-0378">Hydrolase</keyword>
<feature type="region of interest" description="Disordered" evidence="12">
    <location>
        <begin position="797"/>
        <end position="904"/>
    </location>
</feature>
<dbReference type="OrthoDB" id="45462at2759"/>
<comment type="caution">
    <text evidence="16">The sequence shown here is derived from an EMBL/GenBank/DDBJ whole genome shotgun (WGS) entry which is preliminary data.</text>
</comment>
<dbReference type="SUPFAM" id="SSF57850">
    <property type="entry name" value="RING/U-box"/>
    <property type="match status" value="1"/>
</dbReference>
<protein>
    <recommendedName>
        <fullName evidence="8">DNA 3'-5' helicase</fullName>
        <ecNumber evidence="8">5.6.2.4</ecNumber>
    </recommendedName>
</protein>
<evidence type="ECO:0000256" key="12">
    <source>
        <dbReference type="SAM" id="MobiDB-lite"/>
    </source>
</evidence>
<keyword evidence="17" id="KW-1185">Reference proteome</keyword>
<dbReference type="GO" id="GO:0043138">
    <property type="term" value="F:3'-5' DNA helicase activity"/>
    <property type="evidence" value="ECO:0007669"/>
    <property type="project" value="UniProtKB-EC"/>
</dbReference>
<feature type="compositionally biased region" description="Basic residues" evidence="12">
    <location>
        <begin position="1233"/>
        <end position="1246"/>
    </location>
</feature>
<keyword evidence="10" id="KW-0862">Zinc</keyword>
<keyword evidence="2 11" id="KW-0547">Nucleotide-binding</keyword>
<feature type="compositionally biased region" description="Basic residues" evidence="12">
    <location>
        <begin position="1283"/>
        <end position="1292"/>
    </location>
</feature>
<dbReference type="PROSITE" id="PS51217">
    <property type="entry name" value="UVRD_HELICASE_CTER"/>
    <property type="match status" value="1"/>
</dbReference>
<feature type="domain" description="RING-type" evidence="13">
    <location>
        <begin position="1162"/>
        <end position="1212"/>
    </location>
</feature>
<name>A0A8J2SCV6_9STRA</name>
<dbReference type="Pfam" id="PF00580">
    <property type="entry name" value="UvrD-helicase"/>
    <property type="match status" value="1"/>
</dbReference>
<feature type="domain" description="UvrD-like helicase C-terminal" evidence="15">
    <location>
        <begin position="321"/>
        <end position="603"/>
    </location>
</feature>
<dbReference type="InterPro" id="IPR001841">
    <property type="entry name" value="Znf_RING"/>
</dbReference>
<feature type="compositionally biased region" description="Pro residues" evidence="12">
    <location>
        <begin position="739"/>
        <end position="755"/>
    </location>
</feature>
<dbReference type="Gene3D" id="3.30.40.10">
    <property type="entry name" value="Zinc/RING finger domain, C3HC4 (zinc finger)"/>
    <property type="match status" value="1"/>
</dbReference>
<evidence type="ECO:0000256" key="2">
    <source>
        <dbReference type="ARBA" id="ARBA00022741"/>
    </source>
</evidence>
<keyword evidence="6" id="KW-0413">Isomerase</keyword>
<dbReference type="InterPro" id="IPR013986">
    <property type="entry name" value="DExx_box_DNA_helicase_dom_sf"/>
</dbReference>
<dbReference type="CDD" id="cd17932">
    <property type="entry name" value="DEXQc_UvrD"/>
    <property type="match status" value="1"/>
</dbReference>
<dbReference type="PROSITE" id="PS51198">
    <property type="entry name" value="UVRD_HELICASE_ATP_BIND"/>
    <property type="match status" value="1"/>
</dbReference>
<evidence type="ECO:0000256" key="6">
    <source>
        <dbReference type="ARBA" id="ARBA00023235"/>
    </source>
</evidence>
<sequence length="1339" mass="142778">MPPRRKKFQVPRKTTSSEAPPRRVVTPPAPPPGRPRSAGAQAPTPNRAASRPLTAEQQAAVDAPLTEPLAIVAGAGSGKTETLTRRVARAVAEGARPASVLVLTFSNKAARELLERLRGLNCGGVEVRTFHGFSLRLLRRFGDEANLGRDFVILGDSQQKALVKKCCQEITRDEDENDVRRAWALIKRARSRGVSSNDLDGSVGAIFRLYRLKLRAMRAVDFDDVVDAAAFACSQQGRCGAFVRSRYTQGFVDEWQDTSRNQLALLASIFAGDRAPLTVVGDDDQAIYGWRDALPAAFDAFRRVFEGASVLPLTRNYRSGGHVVAAARAVVRKVAGRVDKDLWTARSDGEPVAVLRVEGGPQAEARVVARRIQRLLSKCRPKDVAVLCRSASPALRLVEKRLTELHIKCRVVGGQRFFERPVVHAALSYLRLARNELDDAAAETVLLQRPGLGPKTLDRIRSDLPLLGACRAALESSLNEKTRTAINDVLSALDRIHDTLHTSPRPLRSALKLLDPLIIPPAQEPGDEGVDGEKAKKRRGERAVAVDLLEQLRRLAAQKEDESTENEGPSLLREFLDTCALDAGDGDDDSDEVSLTTIHRAKGLEWPHVLLVRANDGVLPASARASDAADGCDAKAARALAPRDDAKRLEEERRLFHVAITRARESFVVTHATRELEGDGEARPSPFLKDLPAACVRRETVSSETASPPPPPRRPGPPLKGPPVPSFQTAASITAAAPAPAPPPPPPPEPTPPPRVRCRVHRVACVRREDGSHVCALPAELACGFVLGPGETAPDPARGRITTFFQPRVPPATPSAPPPRQSLLSPATTTSRGSASAFLPPAPSPAAAFPEAAASPLPAPEPPSTQDFVDCLDDFEARQSAADAASDDDGDLTQPYVPPSSAAFELRPAPAGHLCPHGNGPGCAGCAARQRGDAVVAAPAPRRRSFACRDVNDRDVNAAPPPVVAKAAPPAPALPPRPAEPPAPAEPVAPPAPSPAPPLPVEPPRPLESPPQAEPAEPPAPARVERPAQAESPAPAGAAAPVEPPADDAWAPHRKAAREGGFYEVCPDFDAQLQFALDNAQEGDLDGMEAAAAATTDARERAVYAYIVAAVRALAVPAEPAAPAAPPLPIDPPAEPAEPPAPLAAPAEEAPAPVPPSPPPECAICLGEIDDGAQVLRCGHTFHSECIGELADHAPMAAPTRRSLQVSCPLCRNVAREPAPAPKEDDEADLICRPRKVPKKRRRRAPKPPPEPPGAKKKRAHEKIAPYRNDFWAHLNGAIEKKKSQKPRKKKKPDLVPGQTFLNFAPRPPPPPGPPPPEDSPPPPPPPEVIDVDADLTQD</sequence>
<evidence type="ECO:0000256" key="10">
    <source>
        <dbReference type="PROSITE-ProRule" id="PRU00175"/>
    </source>
</evidence>
<dbReference type="Gene3D" id="1.10.486.10">
    <property type="entry name" value="PCRA, domain 4"/>
    <property type="match status" value="1"/>
</dbReference>
<dbReference type="InterPro" id="IPR014017">
    <property type="entry name" value="DNA_helicase_UvrD-like_C"/>
</dbReference>
<evidence type="ECO:0000313" key="16">
    <source>
        <dbReference type="EMBL" id="CAH0365234.1"/>
    </source>
</evidence>
<dbReference type="SMART" id="SM00184">
    <property type="entry name" value="RING"/>
    <property type="match status" value="1"/>
</dbReference>
<dbReference type="GO" id="GO:0003677">
    <property type="term" value="F:DNA binding"/>
    <property type="evidence" value="ECO:0007669"/>
    <property type="project" value="InterPro"/>
</dbReference>
<evidence type="ECO:0000256" key="8">
    <source>
        <dbReference type="ARBA" id="ARBA00034808"/>
    </source>
</evidence>
<dbReference type="Gene3D" id="3.40.50.300">
    <property type="entry name" value="P-loop containing nucleotide triphosphate hydrolases"/>
    <property type="match status" value="2"/>
</dbReference>
<feature type="compositionally biased region" description="Pro residues" evidence="12">
    <location>
        <begin position="1126"/>
        <end position="1143"/>
    </location>
</feature>
<dbReference type="PANTHER" id="PTHR11070">
    <property type="entry name" value="UVRD / RECB / PCRA DNA HELICASE FAMILY MEMBER"/>
    <property type="match status" value="1"/>
</dbReference>
<evidence type="ECO:0000256" key="7">
    <source>
        <dbReference type="ARBA" id="ARBA00034617"/>
    </source>
</evidence>
<comment type="catalytic activity">
    <reaction evidence="7">
        <text>Couples ATP hydrolysis with the unwinding of duplex DNA by translocating in the 3'-5' direction.</text>
        <dbReference type="EC" id="5.6.2.4"/>
    </reaction>
</comment>
<feature type="compositionally biased region" description="Pro residues" evidence="12">
    <location>
        <begin position="808"/>
        <end position="820"/>
    </location>
</feature>
<comment type="catalytic activity">
    <reaction evidence="9">
        <text>ATP + H2O = ADP + phosphate + H(+)</text>
        <dbReference type="Rhea" id="RHEA:13065"/>
        <dbReference type="ChEBI" id="CHEBI:15377"/>
        <dbReference type="ChEBI" id="CHEBI:15378"/>
        <dbReference type="ChEBI" id="CHEBI:30616"/>
        <dbReference type="ChEBI" id="CHEBI:43474"/>
        <dbReference type="ChEBI" id="CHEBI:456216"/>
        <dbReference type="EC" id="5.6.2.4"/>
    </reaction>
</comment>
<comment type="similarity">
    <text evidence="1">Belongs to the helicase family. UvrD subfamily.</text>
</comment>
<feature type="region of interest" description="Disordered" evidence="12">
    <location>
        <begin position="698"/>
        <end position="727"/>
    </location>
</feature>
<feature type="compositionally biased region" description="Polar residues" evidence="12">
    <location>
        <begin position="823"/>
        <end position="833"/>
    </location>
</feature>
<feature type="region of interest" description="Disordered" evidence="12">
    <location>
        <begin position="1"/>
        <end position="56"/>
    </location>
</feature>
<reference evidence="16" key="1">
    <citation type="submission" date="2021-11" db="EMBL/GenBank/DDBJ databases">
        <authorList>
            <consortium name="Genoscope - CEA"/>
            <person name="William W."/>
        </authorList>
    </citation>
    <scope>NUCLEOTIDE SEQUENCE</scope>
</reference>
<keyword evidence="5 11" id="KW-0067">ATP-binding</keyword>
<proteinExistence type="inferred from homology"/>
<dbReference type="PROSITE" id="PS50089">
    <property type="entry name" value="ZF_RING_2"/>
    <property type="match status" value="1"/>
</dbReference>
<evidence type="ECO:0000256" key="9">
    <source>
        <dbReference type="ARBA" id="ARBA00048988"/>
    </source>
</evidence>
<dbReference type="SUPFAM" id="SSF52540">
    <property type="entry name" value="P-loop containing nucleoside triphosphate hydrolases"/>
    <property type="match status" value="1"/>
</dbReference>
<accession>A0A8J2SCV6</accession>
<feature type="region of interest" description="Disordered" evidence="12">
    <location>
        <begin position="1126"/>
        <end position="1157"/>
    </location>
</feature>
<feature type="domain" description="UvrD-like helicase ATP-binding" evidence="14">
    <location>
        <begin position="52"/>
        <end position="320"/>
    </location>
</feature>
<keyword evidence="10" id="KW-0479">Metal-binding</keyword>
<dbReference type="InterPro" id="IPR027417">
    <property type="entry name" value="P-loop_NTPase"/>
</dbReference>
<dbReference type="Proteomes" id="UP000789595">
    <property type="component" value="Unassembled WGS sequence"/>
</dbReference>
<evidence type="ECO:0000259" key="14">
    <source>
        <dbReference type="PROSITE" id="PS51198"/>
    </source>
</evidence>
<feature type="compositionally biased region" description="Pro residues" evidence="12">
    <location>
        <begin position="959"/>
        <end position="1021"/>
    </location>
</feature>
<dbReference type="InterPro" id="IPR013083">
    <property type="entry name" value="Znf_RING/FYVE/PHD"/>
</dbReference>
<feature type="compositionally biased region" description="Low complexity" evidence="12">
    <location>
        <begin position="834"/>
        <end position="856"/>
    </location>
</feature>
<dbReference type="InterPro" id="IPR014016">
    <property type="entry name" value="UvrD-like_ATP-bd"/>
</dbReference>
<dbReference type="EMBL" id="CAKKNE010000001">
    <property type="protein sequence ID" value="CAH0365234.1"/>
    <property type="molecule type" value="Genomic_DNA"/>
</dbReference>
<evidence type="ECO:0000259" key="13">
    <source>
        <dbReference type="PROSITE" id="PS50089"/>
    </source>
</evidence>